<dbReference type="Pfam" id="PF00899">
    <property type="entry name" value="ThiF"/>
    <property type="match status" value="1"/>
</dbReference>
<dbReference type="GO" id="GO:0008641">
    <property type="term" value="F:ubiquitin-like modifier activating enzyme activity"/>
    <property type="evidence" value="ECO:0007669"/>
    <property type="project" value="InterPro"/>
</dbReference>
<proteinExistence type="predicted"/>
<dbReference type="PANTHER" id="PTHR43267">
    <property type="entry name" value="TRNA THREONYLCARBAMOYLADENOSINE DEHYDRATASE"/>
    <property type="match status" value="1"/>
</dbReference>
<dbReference type="InterPro" id="IPR045886">
    <property type="entry name" value="ThiF/MoeB/HesA"/>
</dbReference>
<sequence length="240" mass="26190">MEWLSRTELLVGKEGIEKLQKAHVLIAGVGGVGSFAAEMVTRAGVGTITIVDADTVKASNRNRQLPALSSTEGQTKVEVMAARLMDINPELQLNIYSTFLKDETIPEILDFKPDYVIDAIDSLAPKVFLIVNCKRIGIPIISSMGAGGRLDPSKVRIADLSESFNCTLARMVRKRLGKFNIKKGLDVVFSSEPVDKDRILFVEGEQNKKTTLGTISYMPATFGLLAASHVIRKLLAGKKE</sequence>
<dbReference type="AlphaFoldDB" id="A0A9J6ZQ65"/>
<reference evidence="2" key="1">
    <citation type="submission" date="2022-05" db="EMBL/GenBank/DDBJ databases">
        <authorList>
            <person name="Sun X."/>
        </authorList>
    </citation>
    <scope>NUCLEOTIDE SEQUENCE</scope>
    <source>
        <strain evidence="2">Ai-910</strain>
    </source>
</reference>
<reference evidence="2" key="2">
    <citation type="submission" date="2022-06" db="EMBL/GenBank/DDBJ databases">
        <title>Xiashengella guii gen. nov. sp. nov., a bacterium isolated form anaerobic digestion tank.</title>
        <authorList>
            <person name="Huang H."/>
        </authorList>
    </citation>
    <scope>NUCLEOTIDE SEQUENCE</scope>
    <source>
        <strain evidence="2">Ai-910</strain>
    </source>
</reference>
<protein>
    <submittedName>
        <fullName evidence="2">tRNA threonylcarbamoyladenosine dehydratase</fullName>
    </submittedName>
</protein>
<dbReference type="SUPFAM" id="SSF69572">
    <property type="entry name" value="Activating enzymes of the ubiquitin-like proteins"/>
    <property type="match status" value="1"/>
</dbReference>
<dbReference type="KEGG" id="alkq:M9189_00165"/>
<evidence type="ECO:0000313" key="3">
    <source>
        <dbReference type="Proteomes" id="UP001056426"/>
    </source>
</evidence>
<feature type="domain" description="THIF-type NAD/FAD binding fold" evidence="1">
    <location>
        <begin position="9"/>
        <end position="236"/>
    </location>
</feature>
<keyword evidence="3" id="KW-1185">Reference proteome</keyword>
<dbReference type="GO" id="GO:0061503">
    <property type="term" value="F:tRNA threonylcarbamoyladenosine dehydratase"/>
    <property type="evidence" value="ECO:0007669"/>
    <property type="project" value="TreeGrafter"/>
</dbReference>
<gene>
    <name evidence="2" type="ORF">M9189_00165</name>
</gene>
<dbReference type="Proteomes" id="UP001056426">
    <property type="component" value="Chromosome"/>
</dbReference>
<dbReference type="EMBL" id="CP098400">
    <property type="protein sequence ID" value="URW79771.1"/>
    <property type="molecule type" value="Genomic_DNA"/>
</dbReference>
<dbReference type="InterPro" id="IPR000594">
    <property type="entry name" value="ThiF_NAD_FAD-bd"/>
</dbReference>
<dbReference type="InterPro" id="IPR035985">
    <property type="entry name" value="Ubiquitin-activating_enz"/>
</dbReference>
<dbReference type="RefSeq" id="WP_250723873.1">
    <property type="nucleotide sequence ID" value="NZ_CP098400.1"/>
</dbReference>
<dbReference type="PANTHER" id="PTHR43267:SF1">
    <property type="entry name" value="TRNA THREONYLCARBAMOYLADENOSINE DEHYDRATASE"/>
    <property type="match status" value="1"/>
</dbReference>
<evidence type="ECO:0000259" key="1">
    <source>
        <dbReference type="Pfam" id="PF00899"/>
    </source>
</evidence>
<dbReference type="Gene3D" id="3.40.50.720">
    <property type="entry name" value="NAD(P)-binding Rossmann-like Domain"/>
    <property type="match status" value="1"/>
</dbReference>
<dbReference type="GO" id="GO:0061504">
    <property type="term" value="P:cyclic threonylcarbamoyladenosine biosynthetic process"/>
    <property type="evidence" value="ECO:0007669"/>
    <property type="project" value="TreeGrafter"/>
</dbReference>
<organism evidence="2 3">
    <name type="scientific">Xiashengella succiniciproducens</name>
    <dbReference type="NCBI Taxonomy" id="2949635"/>
    <lineage>
        <taxon>Bacteria</taxon>
        <taxon>Pseudomonadati</taxon>
        <taxon>Bacteroidota</taxon>
        <taxon>Bacteroidia</taxon>
        <taxon>Marinilabiliales</taxon>
        <taxon>Marinilabiliaceae</taxon>
        <taxon>Xiashengella</taxon>
    </lineage>
</organism>
<dbReference type="CDD" id="cd00755">
    <property type="entry name" value="YgdL_like"/>
    <property type="match status" value="1"/>
</dbReference>
<evidence type="ECO:0000313" key="2">
    <source>
        <dbReference type="EMBL" id="URW79771.1"/>
    </source>
</evidence>
<name>A0A9J6ZQ65_9BACT</name>
<accession>A0A9J6ZQ65</accession>